<keyword evidence="1" id="KW-0732">Signal</keyword>
<dbReference type="RefSeq" id="WP_203731020.1">
    <property type="nucleotide sequence ID" value="NZ_BOML01000043.1"/>
</dbReference>
<evidence type="ECO:0000256" key="1">
    <source>
        <dbReference type="SAM" id="SignalP"/>
    </source>
</evidence>
<dbReference type="Proteomes" id="UP000637628">
    <property type="component" value="Unassembled WGS sequence"/>
</dbReference>
<accession>A0ABQ3Z3H4</accession>
<dbReference type="EMBL" id="BOML01000043">
    <property type="protein sequence ID" value="GIE04366.1"/>
    <property type="molecule type" value="Genomic_DNA"/>
</dbReference>
<organism evidence="3 4">
    <name type="scientific">Paractinoplanes durhamensis</name>
    <dbReference type="NCBI Taxonomy" id="113563"/>
    <lineage>
        <taxon>Bacteria</taxon>
        <taxon>Bacillati</taxon>
        <taxon>Actinomycetota</taxon>
        <taxon>Actinomycetes</taxon>
        <taxon>Micromonosporales</taxon>
        <taxon>Micromonosporaceae</taxon>
        <taxon>Paractinoplanes</taxon>
    </lineage>
</organism>
<name>A0ABQ3Z3H4_9ACTN</name>
<feature type="chain" id="PRO_5045944922" description="Phosphodiester glycosidase domain-containing protein" evidence="1">
    <location>
        <begin position="19"/>
        <end position="259"/>
    </location>
</feature>
<reference evidence="3 4" key="1">
    <citation type="submission" date="2021-01" db="EMBL/GenBank/DDBJ databases">
        <title>Whole genome shotgun sequence of Actinoplanes durhamensis NBRC 14914.</title>
        <authorList>
            <person name="Komaki H."/>
            <person name="Tamura T."/>
        </authorList>
    </citation>
    <scope>NUCLEOTIDE SEQUENCE [LARGE SCALE GENOMIC DNA]</scope>
    <source>
        <strain evidence="3 4">NBRC 14914</strain>
    </source>
</reference>
<evidence type="ECO:0000259" key="2">
    <source>
        <dbReference type="Pfam" id="PF09992"/>
    </source>
</evidence>
<protein>
    <recommendedName>
        <fullName evidence="2">Phosphodiester glycosidase domain-containing protein</fullName>
    </recommendedName>
</protein>
<comment type="caution">
    <text evidence="3">The sequence shown here is derived from an EMBL/GenBank/DDBJ whole genome shotgun (WGS) entry which is preliminary data.</text>
</comment>
<evidence type="ECO:0000313" key="3">
    <source>
        <dbReference type="EMBL" id="GIE04366.1"/>
    </source>
</evidence>
<feature type="signal peptide" evidence="1">
    <location>
        <begin position="1"/>
        <end position="18"/>
    </location>
</feature>
<gene>
    <name evidence="3" type="ORF">Adu01nite_57160</name>
</gene>
<dbReference type="Pfam" id="PF09992">
    <property type="entry name" value="NAGPA"/>
    <property type="match status" value="1"/>
</dbReference>
<sequence>MIDQLVAVLLLTATPAPATPALPLGDAGLPETRTVTTVAPGVTRTSIVRGTDPAPPGEINTTTEGPWRIQVLTIDPRRARGQLRVVLDRRGCVVRTAAVRGTVLTAGQLALQATGSQEAVLVGVATGCVRITSELRDADGDRVAVRPGVYAVNGRYRLTENGAVVVPPGSGSFFDRNPRTIAGTTRTGEIVLATIDGRRTTSVGTTMDETAAVAHVLGLRDAINLDGGGSTTMSVRGTLVNQPSGGSQRPVGDALIWTN</sequence>
<feature type="domain" description="Phosphodiester glycosidase" evidence="2">
    <location>
        <begin position="99"/>
        <end position="256"/>
    </location>
</feature>
<keyword evidence="4" id="KW-1185">Reference proteome</keyword>
<evidence type="ECO:0000313" key="4">
    <source>
        <dbReference type="Proteomes" id="UP000637628"/>
    </source>
</evidence>
<dbReference type="InterPro" id="IPR018711">
    <property type="entry name" value="NAGPA"/>
</dbReference>
<proteinExistence type="predicted"/>
<dbReference type="PANTHER" id="PTHR40446:SF2">
    <property type="entry name" value="N-ACETYLGLUCOSAMINE-1-PHOSPHODIESTER ALPHA-N-ACETYLGLUCOSAMINIDASE"/>
    <property type="match status" value="1"/>
</dbReference>
<dbReference type="PANTHER" id="PTHR40446">
    <property type="entry name" value="N-ACETYLGLUCOSAMINE-1-PHOSPHODIESTER ALPHA-N-ACETYLGLUCOSAMINIDASE"/>
    <property type="match status" value="1"/>
</dbReference>